<gene>
    <name evidence="3" type="ORF">DDF84_008465</name>
</gene>
<dbReference type="PROSITE" id="PS50035">
    <property type="entry name" value="PLD"/>
    <property type="match status" value="2"/>
</dbReference>
<dbReference type="Gene3D" id="3.30.870.10">
    <property type="entry name" value="Endonuclease Chain A"/>
    <property type="match status" value="2"/>
</dbReference>
<keyword evidence="1" id="KW-0812">Transmembrane</keyword>
<dbReference type="SUPFAM" id="SSF56024">
    <property type="entry name" value="Phospholipase D/nuclease"/>
    <property type="match status" value="2"/>
</dbReference>
<dbReference type="CDD" id="cd09113">
    <property type="entry name" value="PLDc_ymdC_like_2"/>
    <property type="match status" value="1"/>
</dbReference>
<dbReference type="InterPro" id="IPR025202">
    <property type="entry name" value="PLD-like_dom"/>
</dbReference>
<dbReference type="GO" id="GO:0030572">
    <property type="term" value="F:phosphatidyltransferase activity"/>
    <property type="evidence" value="ECO:0007669"/>
    <property type="project" value="UniProtKB-ARBA"/>
</dbReference>
<evidence type="ECO:0000313" key="3">
    <source>
        <dbReference type="EMBL" id="QBP09791.1"/>
    </source>
</evidence>
<dbReference type="SMART" id="SM00155">
    <property type="entry name" value="PLDc"/>
    <property type="match status" value="2"/>
</dbReference>
<organism evidence="3 4">
    <name type="scientific">Cupriavidus metallidurans</name>
    <dbReference type="NCBI Taxonomy" id="119219"/>
    <lineage>
        <taxon>Bacteria</taxon>
        <taxon>Pseudomonadati</taxon>
        <taxon>Pseudomonadota</taxon>
        <taxon>Betaproteobacteria</taxon>
        <taxon>Burkholderiales</taxon>
        <taxon>Burkholderiaceae</taxon>
        <taxon>Cupriavidus</taxon>
    </lineage>
</organism>
<evidence type="ECO:0000256" key="1">
    <source>
        <dbReference type="SAM" id="Phobius"/>
    </source>
</evidence>
<dbReference type="GeneID" id="60825696"/>
<dbReference type="GO" id="GO:0032049">
    <property type="term" value="P:cardiolipin biosynthetic process"/>
    <property type="evidence" value="ECO:0007669"/>
    <property type="project" value="UniProtKB-ARBA"/>
</dbReference>
<evidence type="ECO:0000313" key="4">
    <source>
        <dbReference type="Proteomes" id="UP000253772"/>
    </source>
</evidence>
<feature type="transmembrane region" description="Helical" evidence="1">
    <location>
        <begin position="7"/>
        <end position="30"/>
    </location>
</feature>
<dbReference type="RefSeq" id="WP_024570253.1">
    <property type="nucleotide sequence ID" value="NZ_CP037900.1"/>
</dbReference>
<dbReference type="EMBL" id="CP037900">
    <property type="protein sequence ID" value="QBP09791.1"/>
    <property type="molecule type" value="Genomic_DNA"/>
</dbReference>
<dbReference type="AlphaFoldDB" id="A0A482INN3"/>
<reference evidence="3 4" key="1">
    <citation type="submission" date="2019-03" db="EMBL/GenBank/DDBJ databases">
        <title>Comparative insights into the high quality Complete genome sequence of highly metal resistant Cupriavidus metallidurans strain BS1 isolated from a gold-copper mine.</title>
        <authorList>
            <person name="Mazhar H.S."/>
            <person name="Rensing C."/>
        </authorList>
    </citation>
    <scope>NUCLEOTIDE SEQUENCE [LARGE SCALE GENOMIC DNA]</scope>
    <source>
        <strain evidence="3 4">BS1</strain>
    </source>
</reference>
<dbReference type="InterPro" id="IPR001736">
    <property type="entry name" value="PLipase_D/transphosphatidylase"/>
</dbReference>
<evidence type="ECO:0000259" key="2">
    <source>
        <dbReference type="PROSITE" id="PS50035"/>
    </source>
</evidence>
<accession>A0A482INN3</accession>
<dbReference type="Proteomes" id="UP000253772">
    <property type="component" value="Chromosome c1"/>
</dbReference>
<name>A0A482INN3_9BURK</name>
<protein>
    <submittedName>
        <fullName evidence="3">Phospholipase D family protein</fullName>
    </submittedName>
</protein>
<dbReference type="PANTHER" id="PTHR21248">
    <property type="entry name" value="CARDIOLIPIN SYNTHASE"/>
    <property type="match status" value="1"/>
</dbReference>
<dbReference type="PANTHER" id="PTHR21248:SF12">
    <property type="entry name" value="CARDIOLIPIN SYNTHASE C"/>
    <property type="match status" value="1"/>
</dbReference>
<keyword evidence="1" id="KW-0472">Membrane</keyword>
<dbReference type="OrthoDB" id="9814092at2"/>
<feature type="domain" description="PLD phosphodiesterase" evidence="2">
    <location>
        <begin position="170"/>
        <end position="197"/>
    </location>
</feature>
<dbReference type="PROSITE" id="PS51257">
    <property type="entry name" value="PROKAR_LIPOPROTEIN"/>
    <property type="match status" value="1"/>
</dbReference>
<dbReference type="Pfam" id="PF13091">
    <property type="entry name" value="PLDc_2"/>
    <property type="match status" value="2"/>
</dbReference>
<dbReference type="CDD" id="cd09111">
    <property type="entry name" value="PLDc_ymdC_like_1"/>
    <property type="match status" value="1"/>
</dbReference>
<keyword evidence="1" id="KW-1133">Transmembrane helix</keyword>
<feature type="domain" description="PLD phosphodiesterase" evidence="2">
    <location>
        <begin position="418"/>
        <end position="445"/>
    </location>
</feature>
<sequence>MGDTRRLAGLFGRFLVVMIAAFLTACAGLPQRPELQPEVALRDTSDTVIARELAPQLAAHPGESVFYPLAAGTDAFAMRIALARVAQRSLDIQYYIYETDDTGLTLLAAIMAAADRGVRVRLLLDDIHLAGQDKMLQVIDAHPNIEVRVFNPFASRNVRLLEYVTAFSRINRRMHNKSMTADNQLTIVGGRNVGDEYYGAAQTDFSDLDLLAAGPVVPEVSAVFDDYWNNEAAYPISTLEKPLTGKEAAEQQEKLRNAVDDRAIAVSATPYGKSVLESGVVHAIHQGTLPSFWGRATVIADKAAKIQLPPDDDSTHAIPQLGKILDSAKHDLTLISPYFVPPDDAMDWLTGMQKRGVQVRILTNSYGATDVTAVHAGYAPKREALLRAGVILYELKPSAYAELAKERKSHRSGPGGSSRASLHAKTYMVDRHQLFIGSLNLDPRSARLNTEMGIVVDSAPLCEMFGKVIDAALLDVAYQVVLETDPATGKEQMVWVTQEDGVLRTYRSEPDMNAWDHFKQGVLRMLPVESQL</sequence>
<proteinExistence type="predicted"/>